<dbReference type="Proteomes" id="UP000307140">
    <property type="component" value="Unassembled WGS sequence"/>
</dbReference>
<sequence length="108" mass="12707">MEKLEWINETENSIRGIVVYDKADLDERQEFVWKKSENEIPSEKLNFMIDKLISEKLLIGDKLIKPTAEIEFAEFDNSTKEKLFAELFNVGINMVDNGKETDMFYLHD</sequence>
<evidence type="ECO:0000313" key="2">
    <source>
        <dbReference type="Proteomes" id="UP000307140"/>
    </source>
</evidence>
<name>A0A5S3N8F7_9FLAO</name>
<evidence type="ECO:0000313" key="1">
    <source>
        <dbReference type="EMBL" id="TMM29689.1"/>
    </source>
</evidence>
<gene>
    <name evidence="1" type="ORF">FDT66_11290</name>
</gene>
<comment type="caution">
    <text evidence="1">The sequence shown here is derived from an EMBL/GenBank/DDBJ whole genome shotgun (WGS) entry which is preliminary data.</text>
</comment>
<dbReference type="AlphaFoldDB" id="A0A5S3N8F7"/>
<keyword evidence="2" id="KW-1185">Reference proteome</keyword>
<dbReference type="EMBL" id="VANR01000005">
    <property type="protein sequence ID" value="TMM29689.1"/>
    <property type="molecule type" value="Genomic_DNA"/>
</dbReference>
<protein>
    <submittedName>
        <fullName evidence="1">Uncharacterized protein</fullName>
    </submittedName>
</protein>
<reference evidence="1 2" key="1">
    <citation type="submission" date="2019-05" db="EMBL/GenBank/DDBJ databases">
        <title>Polaribacter aestuariivivens sp. nov., isolated from a tidal flat.</title>
        <authorList>
            <person name="Yoon J.-H."/>
        </authorList>
    </citation>
    <scope>NUCLEOTIDE SEQUENCE [LARGE SCALE GENOMIC DNA]</scope>
    <source>
        <strain evidence="1 2">DBTF-3</strain>
    </source>
</reference>
<organism evidence="1 2">
    <name type="scientific">Polaribacter aestuariivivens</name>
    <dbReference type="NCBI Taxonomy" id="2304626"/>
    <lineage>
        <taxon>Bacteria</taxon>
        <taxon>Pseudomonadati</taxon>
        <taxon>Bacteroidota</taxon>
        <taxon>Flavobacteriia</taxon>
        <taxon>Flavobacteriales</taxon>
        <taxon>Flavobacteriaceae</taxon>
    </lineage>
</organism>
<accession>A0A5S3N8F7</accession>
<proteinExistence type="predicted"/>